<dbReference type="AlphaFoldDB" id="U6G5E8"/>
<gene>
    <name evidence="2" type="ORF">EPH_0073290</name>
</gene>
<name>U6G5E8_9EIME</name>
<dbReference type="VEuPathDB" id="ToxoDB:EPH_0073290"/>
<dbReference type="EMBL" id="HG689072">
    <property type="protein sequence ID" value="CDI73864.1"/>
    <property type="molecule type" value="Genomic_DNA"/>
</dbReference>
<organism evidence="2 3">
    <name type="scientific">Eimeria praecox</name>
    <dbReference type="NCBI Taxonomy" id="51316"/>
    <lineage>
        <taxon>Eukaryota</taxon>
        <taxon>Sar</taxon>
        <taxon>Alveolata</taxon>
        <taxon>Apicomplexa</taxon>
        <taxon>Conoidasida</taxon>
        <taxon>Coccidia</taxon>
        <taxon>Eucoccidiorida</taxon>
        <taxon>Eimeriorina</taxon>
        <taxon>Eimeriidae</taxon>
        <taxon>Eimeria</taxon>
    </lineage>
</organism>
<reference evidence="2" key="1">
    <citation type="submission" date="2013-10" db="EMBL/GenBank/DDBJ databases">
        <title>Genomic analysis of the causative agents of coccidiosis in chickens.</title>
        <authorList>
            <person name="Reid A.J."/>
            <person name="Blake D."/>
            <person name="Billington K."/>
            <person name="Browne H."/>
            <person name="Dunn M."/>
            <person name="Hung S."/>
            <person name="Kawahara F."/>
            <person name="Miranda-Saavedra D."/>
            <person name="Mourier T."/>
            <person name="Nagra H."/>
            <person name="Otto T.D."/>
            <person name="Rawlings N."/>
            <person name="Sanchez A."/>
            <person name="Sanders M."/>
            <person name="Subramaniam C."/>
            <person name="Tay Y."/>
            <person name="Dear P."/>
            <person name="Doerig C."/>
            <person name="Gruber A."/>
            <person name="Parkinson J."/>
            <person name="Shirley M."/>
            <person name="Wan K.L."/>
            <person name="Berriman M."/>
            <person name="Tomley F."/>
            <person name="Pain A."/>
        </authorList>
    </citation>
    <scope>NUCLEOTIDE SEQUENCE [LARGE SCALE GENOMIC DNA]</scope>
    <source>
        <strain evidence="2">Houghton</strain>
    </source>
</reference>
<reference evidence="2" key="2">
    <citation type="submission" date="2013-10" db="EMBL/GenBank/DDBJ databases">
        <authorList>
            <person name="Aslett M."/>
        </authorList>
    </citation>
    <scope>NUCLEOTIDE SEQUENCE [LARGE SCALE GENOMIC DNA]</scope>
    <source>
        <strain evidence="2">Houghton</strain>
    </source>
</reference>
<proteinExistence type="predicted"/>
<evidence type="ECO:0000313" key="2">
    <source>
        <dbReference type="EMBL" id="CDI73864.1"/>
    </source>
</evidence>
<evidence type="ECO:0000313" key="3">
    <source>
        <dbReference type="Proteomes" id="UP000018201"/>
    </source>
</evidence>
<accession>U6G5E8</accession>
<keyword evidence="3" id="KW-1185">Reference proteome</keyword>
<sequence>MVMREVPLRTRRNQRLRRVVGDEDTLFGPPNPPVTVGRDGARSRIKTMELVLQRVAEAENSPEKVDNTDETLGNRLRHAMDCRRTYKNVEFDDTVSADLAFKIIVGLADSVDAPFGS</sequence>
<evidence type="ECO:0000256" key="1">
    <source>
        <dbReference type="SAM" id="MobiDB-lite"/>
    </source>
</evidence>
<protein>
    <submittedName>
        <fullName evidence="2">Uncharacterized protein</fullName>
    </submittedName>
</protein>
<feature type="region of interest" description="Disordered" evidence="1">
    <location>
        <begin position="20"/>
        <end position="39"/>
    </location>
</feature>
<dbReference type="Proteomes" id="UP000018201">
    <property type="component" value="Unassembled WGS sequence"/>
</dbReference>